<reference evidence="2" key="1">
    <citation type="submission" date="2014-09" db="EMBL/GenBank/DDBJ databases">
        <authorList>
            <person name="Mudge J."/>
            <person name="Ramaraj T."/>
            <person name="Lindquist I.E."/>
            <person name="Bharti A.K."/>
            <person name="Sundararajan A."/>
            <person name="Cameron C.T."/>
            <person name="Woodward J.E."/>
            <person name="May G.D."/>
            <person name="Brubaker C."/>
            <person name="Broadhvest J."/>
            <person name="Wilkins T.A."/>
        </authorList>
    </citation>
    <scope>NUCLEOTIDE SEQUENCE</scope>
    <source>
        <strain evidence="2">cv. AKA8401</strain>
    </source>
</reference>
<dbReference type="Proteomes" id="UP000032142">
    <property type="component" value="Unassembled WGS sequence"/>
</dbReference>
<proteinExistence type="predicted"/>
<sequence length="31" mass="3484">MHIPIPTHNGFILILIFGIPNEPLRITLSDT</sequence>
<dbReference type="EMBL" id="KN396260">
    <property type="protein sequence ID" value="KHG11655.1"/>
    <property type="molecule type" value="Genomic_DNA"/>
</dbReference>
<organism evidence="1 2">
    <name type="scientific">Gossypium arboreum</name>
    <name type="common">Tree cotton</name>
    <name type="synonym">Gossypium nanking</name>
    <dbReference type="NCBI Taxonomy" id="29729"/>
    <lineage>
        <taxon>Eukaryota</taxon>
        <taxon>Viridiplantae</taxon>
        <taxon>Streptophyta</taxon>
        <taxon>Embryophyta</taxon>
        <taxon>Tracheophyta</taxon>
        <taxon>Spermatophyta</taxon>
        <taxon>Magnoliopsida</taxon>
        <taxon>eudicotyledons</taxon>
        <taxon>Gunneridae</taxon>
        <taxon>Pentapetalae</taxon>
        <taxon>rosids</taxon>
        <taxon>malvids</taxon>
        <taxon>Malvales</taxon>
        <taxon>Malvaceae</taxon>
        <taxon>Malvoideae</taxon>
        <taxon>Gossypium</taxon>
    </lineage>
</organism>
<dbReference type="AlphaFoldDB" id="A0A0B0NFL1"/>
<protein>
    <submittedName>
        <fullName evidence="1">Uncharacterized protein</fullName>
    </submittedName>
</protein>
<name>A0A0B0NFL1_GOSAR</name>
<keyword evidence="2" id="KW-1185">Reference proteome</keyword>
<gene>
    <name evidence="1" type="ORF">F383_12392</name>
</gene>
<accession>A0A0B0NFL1</accession>
<evidence type="ECO:0000313" key="1">
    <source>
        <dbReference type="EMBL" id="KHG11655.1"/>
    </source>
</evidence>
<evidence type="ECO:0000313" key="2">
    <source>
        <dbReference type="Proteomes" id="UP000032142"/>
    </source>
</evidence>